<name>A0A1C4YVY2_9ACTN</name>
<dbReference type="AlphaFoldDB" id="A0A1C4YVY2"/>
<keyword evidence="1" id="KW-1133">Transmembrane helix</keyword>
<protein>
    <recommendedName>
        <fullName evidence="4">PH domain-containing protein</fullName>
    </recommendedName>
</protein>
<feature type="transmembrane region" description="Helical" evidence="1">
    <location>
        <begin position="43"/>
        <end position="61"/>
    </location>
</feature>
<organism evidence="2 3">
    <name type="scientific">Micromonospora mirobrigensis</name>
    <dbReference type="NCBI Taxonomy" id="262898"/>
    <lineage>
        <taxon>Bacteria</taxon>
        <taxon>Bacillati</taxon>
        <taxon>Actinomycetota</taxon>
        <taxon>Actinomycetes</taxon>
        <taxon>Micromonosporales</taxon>
        <taxon>Micromonosporaceae</taxon>
        <taxon>Micromonospora</taxon>
    </lineage>
</organism>
<keyword evidence="1" id="KW-0472">Membrane</keyword>
<evidence type="ECO:0000313" key="2">
    <source>
        <dbReference type="EMBL" id="SCF24834.1"/>
    </source>
</evidence>
<accession>A0A1C4YVY2</accession>
<reference evidence="3" key="1">
    <citation type="submission" date="2016-06" db="EMBL/GenBank/DDBJ databases">
        <authorList>
            <person name="Varghese N."/>
            <person name="Submissions Spin"/>
        </authorList>
    </citation>
    <scope>NUCLEOTIDE SEQUENCE [LARGE SCALE GENOMIC DNA]</scope>
    <source>
        <strain evidence="3">DSM 44830</strain>
    </source>
</reference>
<keyword evidence="1" id="KW-0812">Transmembrane</keyword>
<dbReference type="Proteomes" id="UP000199504">
    <property type="component" value="Unassembled WGS sequence"/>
</dbReference>
<sequence length="173" mass="18960">MDGVRFVRSRGRVLTWLAGTLVAVTAAAGAVNALVLDEPWWDLWSVLPVFLIVTVGSYVQLGRQTGLPLLVTPEELVLTRADGSPLVIERGALSVTEVRRRRLVLVVADPRRTRPVLSAYEWGEVGFWNQSRGRRPHEIQVPLLGVRPGVARLRAALAAPVTGDQAERATDAR</sequence>
<proteinExistence type="predicted"/>
<dbReference type="STRING" id="262898.GA0070564_104444"/>
<evidence type="ECO:0008006" key="4">
    <source>
        <dbReference type="Google" id="ProtNLM"/>
    </source>
</evidence>
<evidence type="ECO:0000313" key="3">
    <source>
        <dbReference type="Proteomes" id="UP000199504"/>
    </source>
</evidence>
<evidence type="ECO:0000256" key="1">
    <source>
        <dbReference type="SAM" id="Phobius"/>
    </source>
</evidence>
<keyword evidence="3" id="KW-1185">Reference proteome</keyword>
<gene>
    <name evidence="2" type="ORF">GA0070564_104444</name>
</gene>
<dbReference type="EMBL" id="FMCX01000004">
    <property type="protein sequence ID" value="SCF24834.1"/>
    <property type="molecule type" value="Genomic_DNA"/>
</dbReference>